<evidence type="ECO:0000313" key="2">
    <source>
        <dbReference type="EMBL" id="RKE97951.1"/>
    </source>
</evidence>
<proteinExistence type="predicted"/>
<protein>
    <submittedName>
        <fullName evidence="2">Uncharacterized protein</fullName>
    </submittedName>
</protein>
<reference evidence="2 3" key="1">
    <citation type="submission" date="2018-09" db="EMBL/GenBank/DDBJ databases">
        <title>Genomic Encyclopedia of Archaeal and Bacterial Type Strains, Phase II (KMG-II): from individual species to whole genera.</title>
        <authorList>
            <person name="Goeker M."/>
        </authorList>
    </citation>
    <scope>NUCLEOTIDE SEQUENCE [LARGE SCALE GENOMIC DNA]</scope>
    <source>
        <strain evidence="2 3">DSM 26283</strain>
    </source>
</reference>
<dbReference type="AlphaFoldDB" id="A0A420DUG1"/>
<gene>
    <name evidence="2" type="ORF">BXY80_0016</name>
</gene>
<evidence type="ECO:0000256" key="1">
    <source>
        <dbReference type="SAM" id="Phobius"/>
    </source>
</evidence>
<dbReference type="Proteomes" id="UP000284892">
    <property type="component" value="Unassembled WGS sequence"/>
</dbReference>
<dbReference type="EMBL" id="RAQJ01000001">
    <property type="protein sequence ID" value="RKE97951.1"/>
    <property type="molecule type" value="Genomic_DNA"/>
</dbReference>
<keyword evidence="1" id="KW-1133">Transmembrane helix</keyword>
<feature type="transmembrane region" description="Helical" evidence="1">
    <location>
        <begin position="165"/>
        <end position="181"/>
    </location>
</feature>
<keyword evidence="1" id="KW-0812">Transmembrane</keyword>
<organism evidence="2 3">
    <name type="scientific">Ichthyenterobacterium magnum</name>
    <dbReference type="NCBI Taxonomy" id="1230530"/>
    <lineage>
        <taxon>Bacteria</taxon>
        <taxon>Pseudomonadati</taxon>
        <taxon>Bacteroidota</taxon>
        <taxon>Flavobacteriia</taxon>
        <taxon>Flavobacteriales</taxon>
        <taxon>Flavobacteriaceae</taxon>
        <taxon>Ichthyenterobacterium</taxon>
    </lineage>
</organism>
<feature type="transmembrane region" description="Helical" evidence="1">
    <location>
        <begin position="105"/>
        <end position="123"/>
    </location>
</feature>
<feature type="transmembrane region" description="Helical" evidence="1">
    <location>
        <begin position="7"/>
        <end position="26"/>
    </location>
</feature>
<keyword evidence="1" id="KW-0472">Membrane</keyword>
<feature type="transmembrane region" description="Helical" evidence="1">
    <location>
        <begin position="55"/>
        <end position="85"/>
    </location>
</feature>
<keyword evidence="3" id="KW-1185">Reference proteome</keyword>
<comment type="caution">
    <text evidence="2">The sequence shown here is derived from an EMBL/GenBank/DDBJ whole genome shotgun (WGS) entry which is preliminary data.</text>
</comment>
<dbReference type="RefSeq" id="WP_120199188.1">
    <property type="nucleotide sequence ID" value="NZ_RAQJ01000001.1"/>
</dbReference>
<evidence type="ECO:0000313" key="3">
    <source>
        <dbReference type="Proteomes" id="UP000284892"/>
    </source>
</evidence>
<name>A0A420DUG1_9FLAO</name>
<feature type="transmembrane region" description="Helical" evidence="1">
    <location>
        <begin position="32"/>
        <end position="48"/>
    </location>
</feature>
<feature type="transmembrane region" description="Helical" evidence="1">
    <location>
        <begin position="135"/>
        <end position="153"/>
    </location>
</feature>
<accession>A0A420DUG1</accession>
<sequence length="199" mass="23453">MNLSTKDILLFVKIILPSVICILSFILFKIDIGYHVLFFGIVIMLFNLRKAKYNYLISFISSIGISYLAFFISIGLYFGIGYILMQFIELDKLEEFSIYEYNFKNFLMLLPISIFSPILMFLFYKFLFKINKNKYTKTIILITIIALIIFGTIKKDFEDENVSAFWQFVMAIAIQLVLYENEISEFIKSKNTDYNNSYK</sequence>